<dbReference type="EMBL" id="QMAP01000006">
    <property type="protein sequence ID" value="RXI48518.1"/>
    <property type="molecule type" value="Genomic_DNA"/>
</dbReference>
<dbReference type="Gene3D" id="1.20.1090.10">
    <property type="entry name" value="Dehydroquinate synthase-like - alpha domain"/>
    <property type="match status" value="1"/>
</dbReference>
<organism evidence="4 5">
    <name type="scientific">Clostridium tetani</name>
    <dbReference type="NCBI Taxonomy" id="1513"/>
    <lineage>
        <taxon>Bacteria</taxon>
        <taxon>Bacillati</taxon>
        <taxon>Bacillota</taxon>
        <taxon>Clostridia</taxon>
        <taxon>Eubacteriales</taxon>
        <taxon>Clostridiaceae</taxon>
        <taxon>Clostridium</taxon>
    </lineage>
</organism>
<dbReference type="AlphaFoldDB" id="A0A4Q0VD70"/>
<comment type="caution">
    <text evidence="4">The sequence shown here is derived from an EMBL/GenBank/DDBJ whole genome shotgun (WGS) entry which is preliminary data.</text>
</comment>
<sequence length="387" mass="43323">MLNFNYSIPTKIFFGKGQIEILGKEIKKYGNKVLIVYGGGSIKKNGVYDEIVNIFKDNNINFWELSGVEPNPRITTVRKGIKMCKENDIDFILAVGGGSSIDCSKVIAAGYYYKGDPWDIVLDSSKIENAIPLGTILTLSATGSEMNAGAVITNLETNEKLGTHHPSMAPKFSILDPSYTFTVPAKHTAAGIADIMSHTFENYFSKTKEAYLQNRMAESILKTCIEYGKVAMEEPENYEARANLMWASSLAINGILSYGKETKWSVHPIEHELSAFYDITHGIGLAILTPYWMEYVLDDSTLDNFVEYGINVWNINNKEDKYNIANKAIEKTREYFTFLGIPSTLKEVGIEEEKLVEMAKAATRRGDVGGFRPLKEEDVLKIYKLAF</sequence>
<keyword evidence="1" id="KW-0560">Oxidoreductase</keyword>
<dbReference type="SUPFAM" id="SSF56796">
    <property type="entry name" value="Dehydroquinate synthase-like"/>
    <property type="match status" value="1"/>
</dbReference>
<dbReference type="FunFam" id="3.40.50.1970:FF:000003">
    <property type="entry name" value="Alcohol dehydrogenase, iron-containing"/>
    <property type="match status" value="1"/>
</dbReference>
<dbReference type="GO" id="GO:0008106">
    <property type="term" value="F:alcohol dehydrogenase (NADP+) activity"/>
    <property type="evidence" value="ECO:0007669"/>
    <property type="project" value="TreeGrafter"/>
</dbReference>
<dbReference type="Gene3D" id="3.40.50.1970">
    <property type="match status" value="1"/>
</dbReference>
<evidence type="ECO:0000313" key="5">
    <source>
        <dbReference type="Proteomes" id="UP000290921"/>
    </source>
</evidence>
<gene>
    <name evidence="4" type="ORF">DP130_07240</name>
</gene>
<dbReference type="GO" id="GO:0046872">
    <property type="term" value="F:metal ion binding"/>
    <property type="evidence" value="ECO:0007669"/>
    <property type="project" value="InterPro"/>
</dbReference>
<name>A0A4Q0VD70_CLOTA</name>
<protein>
    <submittedName>
        <fullName evidence="4">NADH-dependent alcohol dehydrogenase</fullName>
    </submittedName>
</protein>
<dbReference type="Pfam" id="PF00465">
    <property type="entry name" value="Fe-ADH"/>
    <property type="match status" value="1"/>
</dbReference>
<dbReference type="GO" id="GO:1990002">
    <property type="term" value="F:methylglyoxal reductase (NADPH) (acetol producing) activity"/>
    <property type="evidence" value="ECO:0007669"/>
    <property type="project" value="TreeGrafter"/>
</dbReference>
<proteinExistence type="predicted"/>
<dbReference type="CDD" id="cd08187">
    <property type="entry name" value="BDH"/>
    <property type="match status" value="1"/>
</dbReference>
<evidence type="ECO:0000256" key="1">
    <source>
        <dbReference type="ARBA" id="ARBA00023002"/>
    </source>
</evidence>
<dbReference type="InterPro" id="IPR018211">
    <property type="entry name" value="ADH_Fe_CS"/>
</dbReference>
<dbReference type="InterPro" id="IPR044731">
    <property type="entry name" value="BDH-like"/>
</dbReference>
<dbReference type="PANTHER" id="PTHR43633:SF1">
    <property type="entry name" value="ALCOHOL DEHYDROGENASE YQHD"/>
    <property type="match status" value="1"/>
</dbReference>
<dbReference type="InterPro" id="IPR056798">
    <property type="entry name" value="ADH_Fe_C"/>
</dbReference>
<dbReference type="PROSITE" id="PS00060">
    <property type="entry name" value="ADH_IRON_2"/>
    <property type="match status" value="1"/>
</dbReference>
<feature type="domain" description="Fe-containing alcohol dehydrogenase-like C-terminal" evidence="3">
    <location>
        <begin position="188"/>
        <end position="386"/>
    </location>
</feature>
<evidence type="ECO:0000313" key="4">
    <source>
        <dbReference type="EMBL" id="RXI48518.1"/>
    </source>
</evidence>
<reference evidence="4 5" key="1">
    <citation type="submission" date="2018-06" db="EMBL/GenBank/DDBJ databases">
        <title>Genome conservation of Clostridium tetani.</title>
        <authorList>
            <person name="Bruggemann H."/>
            <person name="Popoff M.R."/>
        </authorList>
    </citation>
    <scope>NUCLEOTIDE SEQUENCE [LARGE SCALE GENOMIC DNA]</scope>
    <source>
        <strain evidence="4 5">2017.061</strain>
    </source>
</reference>
<dbReference type="Pfam" id="PF25137">
    <property type="entry name" value="ADH_Fe_C"/>
    <property type="match status" value="1"/>
</dbReference>
<accession>A0A4Q0VD70</accession>
<evidence type="ECO:0000259" key="3">
    <source>
        <dbReference type="Pfam" id="PF25137"/>
    </source>
</evidence>
<dbReference type="PANTHER" id="PTHR43633">
    <property type="entry name" value="ALCOHOL DEHYDROGENASE YQHD"/>
    <property type="match status" value="1"/>
</dbReference>
<dbReference type="RefSeq" id="WP_129030357.1">
    <property type="nucleotide sequence ID" value="NZ_AP026806.1"/>
</dbReference>
<dbReference type="GO" id="GO:1990362">
    <property type="term" value="F:butanol dehydrogenase (NAD+) activity"/>
    <property type="evidence" value="ECO:0007669"/>
    <property type="project" value="InterPro"/>
</dbReference>
<dbReference type="Proteomes" id="UP000290921">
    <property type="component" value="Unassembled WGS sequence"/>
</dbReference>
<dbReference type="GO" id="GO:0005829">
    <property type="term" value="C:cytosol"/>
    <property type="evidence" value="ECO:0007669"/>
    <property type="project" value="TreeGrafter"/>
</dbReference>
<dbReference type="PROSITE" id="PS00913">
    <property type="entry name" value="ADH_IRON_1"/>
    <property type="match status" value="1"/>
</dbReference>
<feature type="domain" description="Alcohol dehydrogenase iron-type/glycerol dehydrogenase GldA" evidence="2">
    <location>
        <begin position="9"/>
        <end position="177"/>
    </location>
</feature>
<evidence type="ECO:0000259" key="2">
    <source>
        <dbReference type="Pfam" id="PF00465"/>
    </source>
</evidence>
<dbReference type="InterPro" id="IPR001670">
    <property type="entry name" value="ADH_Fe/GldA"/>
</dbReference>